<gene>
    <name evidence="2" type="ORF">IW245_002505</name>
</gene>
<dbReference type="Proteomes" id="UP000622552">
    <property type="component" value="Unassembled WGS sequence"/>
</dbReference>
<dbReference type="RefSeq" id="WP_197003304.1">
    <property type="nucleotide sequence ID" value="NZ_BONS01000036.1"/>
</dbReference>
<feature type="region of interest" description="Disordered" evidence="1">
    <location>
        <begin position="549"/>
        <end position="568"/>
    </location>
</feature>
<name>A0A8J7KK64_9ACTN</name>
<protein>
    <submittedName>
        <fullName evidence="2">CRISPR system Cascade subunit CasA</fullName>
    </submittedName>
</protein>
<dbReference type="Gene3D" id="1.10.132.100">
    <property type="match status" value="1"/>
</dbReference>
<accession>A0A8J7KK64</accession>
<dbReference type="NCBIfam" id="TIGR02547">
    <property type="entry name" value="casA_cse1"/>
    <property type="match status" value="1"/>
</dbReference>
<dbReference type="InterPro" id="IPR013381">
    <property type="entry name" value="CRISPR-assoc_prot_Cse1"/>
</dbReference>
<dbReference type="EMBL" id="JADOUF010000001">
    <property type="protein sequence ID" value="MBG6136311.1"/>
    <property type="molecule type" value="Genomic_DNA"/>
</dbReference>
<reference evidence="2" key="1">
    <citation type="submission" date="2020-11" db="EMBL/GenBank/DDBJ databases">
        <title>Sequencing the genomes of 1000 actinobacteria strains.</title>
        <authorList>
            <person name="Klenk H.-P."/>
        </authorList>
    </citation>
    <scope>NUCLEOTIDE SEQUENCE</scope>
    <source>
        <strain evidence="2">DSM 45356</strain>
    </source>
</reference>
<dbReference type="Pfam" id="PF09481">
    <property type="entry name" value="CRISPR_Cse1"/>
    <property type="match status" value="1"/>
</dbReference>
<evidence type="ECO:0000313" key="3">
    <source>
        <dbReference type="Proteomes" id="UP000622552"/>
    </source>
</evidence>
<organism evidence="2 3">
    <name type="scientific">Longispora fulva</name>
    <dbReference type="NCBI Taxonomy" id="619741"/>
    <lineage>
        <taxon>Bacteria</taxon>
        <taxon>Bacillati</taxon>
        <taxon>Actinomycetota</taxon>
        <taxon>Actinomycetes</taxon>
        <taxon>Micromonosporales</taxon>
        <taxon>Micromonosporaceae</taxon>
        <taxon>Longispora</taxon>
    </lineage>
</organism>
<sequence>MFWYNLVDEAWMTGRRSDDGPRQVGLLDVLLDADRFEDLVMDLPTQIPAVLRQVLLPVVVDALGAPADRRDWRQRFAQGHFSEAERERLRIYLGEHHERFDLFSQTFPFGQVAGLRTTKGETKGSATLVANAASGNNVPLFASRTEADPLELTPAQAVHWLLHTLCWDTAAIKTGAVDDPQAKAGKTTGNPTGPLGQLGVVMPVGQTLYETLLLNMPFTPAARLGVPQWKRPAATPAWTTRAADGLLDLWTWQSRRVRLIPHDTQDGVRVARVVVSAGDRLSMVPEWEPHTAWNLAPVGKKGTEKKAAKGHRHPRRHVAGKAAWRGLEAMLTPGRDNNAVETSFLLDQIAELQDSGAIPADYPLQVHTYGMIYGTQSAVVEDILCDAIALPILSLVADTDTRDMVLEVAEQAEKLARAVNNLSADLRRAAGADPIPWNEGQRPGELVLHGLDPLVRRLLAGVRAAGGDEEVLQRGQLAWEKLAWRTTRDVAEKVFATTPPGAFVGREVKQTKQGKNNEKAVTYSLGTAEHNFLRQLRAVLPRAADARTTEAAARRASDAAQPATMTGA</sequence>
<evidence type="ECO:0000256" key="1">
    <source>
        <dbReference type="SAM" id="MobiDB-lite"/>
    </source>
</evidence>
<keyword evidence="3" id="KW-1185">Reference proteome</keyword>
<dbReference type="AlphaFoldDB" id="A0A8J7KK64"/>
<comment type="caution">
    <text evidence="2">The sequence shown here is derived from an EMBL/GenBank/DDBJ whole genome shotgun (WGS) entry which is preliminary data.</text>
</comment>
<proteinExistence type="predicted"/>
<evidence type="ECO:0000313" key="2">
    <source>
        <dbReference type="EMBL" id="MBG6136311.1"/>
    </source>
</evidence>